<accession>A0AAD4UYQ0</accession>
<gene>
    <name evidence="1" type="ORF">L3X38_044466</name>
</gene>
<dbReference type="AlphaFoldDB" id="A0AAD4UYQ0"/>
<keyword evidence="2" id="KW-1185">Reference proteome</keyword>
<organism evidence="1 2">
    <name type="scientific">Prunus dulcis</name>
    <name type="common">Almond</name>
    <name type="synonym">Amygdalus dulcis</name>
    <dbReference type="NCBI Taxonomy" id="3755"/>
    <lineage>
        <taxon>Eukaryota</taxon>
        <taxon>Viridiplantae</taxon>
        <taxon>Streptophyta</taxon>
        <taxon>Embryophyta</taxon>
        <taxon>Tracheophyta</taxon>
        <taxon>Spermatophyta</taxon>
        <taxon>Magnoliopsida</taxon>
        <taxon>eudicotyledons</taxon>
        <taxon>Gunneridae</taxon>
        <taxon>Pentapetalae</taxon>
        <taxon>rosids</taxon>
        <taxon>fabids</taxon>
        <taxon>Rosales</taxon>
        <taxon>Rosaceae</taxon>
        <taxon>Amygdaloideae</taxon>
        <taxon>Amygdaleae</taxon>
        <taxon>Prunus</taxon>
    </lineage>
</organism>
<name>A0AAD4UYQ0_PRUDU</name>
<evidence type="ECO:0000313" key="2">
    <source>
        <dbReference type="Proteomes" id="UP001054821"/>
    </source>
</evidence>
<dbReference type="Proteomes" id="UP001054821">
    <property type="component" value="Chromosome 8"/>
</dbReference>
<proteinExistence type="predicted"/>
<dbReference type="EMBL" id="JAJFAZ020000008">
    <property type="protein sequence ID" value="KAI5315290.1"/>
    <property type="molecule type" value="Genomic_DNA"/>
</dbReference>
<sequence>MKQLKNMRESGGDPLEQVKVPKATWKAEWHHIGLGSWAVPSHDHAKGDHSGILQVMLKPLAPDFPFGRGQMTSS</sequence>
<protein>
    <submittedName>
        <fullName evidence="1">Uncharacterized protein</fullName>
    </submittedName>
</protein>
<reference evidence="1 2" key="1">
    <citation type="journal article" date="2022" name="G3 (Bethesda)">
        <title>Whole-genome sequence and methylome profiling of the almond [Prunus dulcis (Mill.) D.A. Webb] cultivar 'Nonpareil'.</title>
        <authorList>
            <person name="D'Amico-Willman K.M."/>
            <person name="Ouma W.Z."/>
            <person name="Meulia T."/>
            <person name="Sideli G.M."/>
            <person name="Gradziel T.M."/>
            <person name="Fresnedo-Ramirez J."/>
        </authorList>
    </citation>
    <scope>NUCLEOTIDE SEQUENCE [LARGE SCALE GENOMIC DNA]</scope>
    <source>
        <strain evidence="1">Clone GOH B32 T37-40</strain>
    </source>
</reference>
<comment type="caution">
    <text evidence="1">The sequence shown here is derived from an EMBL/GenBank/DDBJ whole genome shotgun (WGS) entry which is preliminary data.</text>
</comment>
<evidence type="ECO:0000313" key="1">
    <source>
        <dbReference type="EMBL" id="KAI5315290.1"/>
    </source>
</evidence>